<dbReference type="STRING" id="399739.Pmen_3962"/>
<dbReference type="eggNOG" id="COG0576">
    <property type="taxonomic scope" value="Bacteria"/>
</dbReference>
<dbReference type="AlphaFoldDB" id="A4XZE3"/>
<name>A4XZE3_ECTM1</name>
<dbReference type="KEGG" id="pmy:Pmen_3962"/>
<evidence type="ECO:0000256" key="1">
    <source>
        <dbReference type="SAM" id="Coils"/>
    </source>
</evidence>
<protein>
    <recommendedName>
        <fullName evidence="3">Phage tail tape measure protein</fullName>
    </recommendedName>
</protein>
<feature type="coiled-coil region" evidence="1">
    <location>
        <begin position="442"/>
        <end position="508"/>
    </location>
</feature>
<dbReference type="HOGENOM" id="CLU_388230_0_0_6"/>
<dbReference type="eggNOG" id="COG5283">
    <property type="taxonomic scope" value="Bacteria"/>
</dbReference>
<dbReference type="OrthoDB" id="79849at2"/>
<accession>A4XZE3</accession>
<organism evidence="2">
    <name type="scientific">Ectopseudomonas mendocina (strain ymp)</name>
    <name type="common">Pseudomonas mendocina</name>
    <dbReference type="NCBI Taxonomy" id="399739"/>
    <lineage>
        <taxon>Bacteria</taxon>
        <taxon>Pseudomonadati</taxon>
        <taxon>Pseudomonadota</taxon>
        <taxon>Gammaproteobacteria</taxon>
        <taxon>Pseudomonadales</taxon>
        <taxon>Pseudomonadaceae</taxon>
        <taxon>Ectopseudomonas</taxon>
    </lineage>
</organism>
<gene>
    <name evidence="2" type="ordered locus">Pmen_3962</name>
</gene>
<evidence type="ECO:0008006" key="3">
    <source>
        <dbReference type="Google" id="ProtNLM"/>
    </source>
</evidence>
<dbReference type="EMBL" id="CP000680">
    <property type="protein sequence ID" value="ABP86709.1"/>
    <property type="molecule type" value="Genomic_DNA"/>
</dbReference>
<proteinExistence type="predicted"/>
<keyword evidence="1" id="KW-0175">Coiled coil</keyword>
<reference evidence="2" key="1">
    <citation type="submission" date="2007-04" db="EMBL/GenBank/DDBJ databases">
        <title>Complete sequence of Pseudomonas mendocina ymp.</title>
        <authorList>
            <consortium name="US DOE Joint Genome Institute"/>
            <person name="Copeland A."/>
            <person name="Lucas S."/>
            <person name="Lapidus A."/>
            <person name="Barry K."/>
            <person name="Glavina del Rio T."/>
            <person name="Dalin E."/>
            <person name="Tice H."/>
            <person name="Pitluck S."/>
            <person name="Kiss H."/>
            <person name="Brettin T."/>
            <person name="Detter J.C."/>
            <person name="Bruce D."/>
            <person name="Han C."/>
            <person name="Schmutz J."/>
            <person name="Larimer F."/>
            <person name="Land M."/>
            <person name="Hauser L."/>
            <person name="Kyrpides N."/>
            <person name="Mikhailova N."/>
            <person name="Hersman L."/>
            <person name="Dubois J."/>
            <person name="Maurice P."/>
            <person name="Richardson P."/>
        </authorList>
    </citation>
    <scope>NUCLEOTIDE SEQUENCE [LARGE SCALE GENOMIC DNA]</scope>
    <source>
        <strain evidence="2">Ymp</strain>
    </source>
</reference>
<evidence type="ECO:0000313" key="2">
    <source>
        <dbReference type="EMBL" id="ABP86709.1"/>
    </source>
</evidence>
<sequence length="671" mass="69510">MARVSTQLVIEGKNTSKPAFDQAQRQLFDLEAASKKAGAALAGMFSLTVVASWVRASINAADEARKLAQAAGVTTEAFTGLQWAASQSGVSTNELSAAFSRLNRTAVQAANGGKAQAELFQRMGVSVTNAEGAVRSGDQLLLDLASRFAELPDGAEKSAAAIELFGKSGAKLVPLLNAGADGIGALVEQAERLGLVISDAQAAQAEQFNDSLSTLSAVASGAGNTISGELLPTLNTMTGLLIDASEGGKNATLAATALGGALKVLATVAIAVGAAFRTTGNSIGALAAAASAAASGDFAGARQIMADAAKDYVDITKEAADSIKNIWSGAYEEQGAQAAKSAADIRKLQQQLADEVKGSNEALAKSYRNMVTDARSRLRELAGEERKTLSDIEKIRKDRLDMEKRYADAIAGFRSGSGSGPSFGQFQDARLAAQAALRAGDIEGARQQAQAALKVLQELAAAGENTYGFDGFAKSLMAIEQEASKLEESRADQRLAGIREQIDALNKDFDKIRDVKVDPTLSEEAKQKLIADMEQLAARLGQILTLTATVSTSVAPVPSADVPGFAKGTNSAPPGMAWVGENGPELVNFRGGEQVLTASASRNLASRMQGLMMADPASGAAELAAAAPAMPNLGRWDISVGGEQVSVLVEQASGPNMRRLGMKFGGSSRRK</sequence>